<evidence type="ECO:0000313" key="1">
    <source>
        <dbReference type="EMBL" id="NGN40899.1"/>
    </source>
</evidence>
<dbReference type="AlphaFoldDB" id="A0A7C9R681"/>
<accession>A0A7C9R681</accession>
<gene>
    <name evidence="1" type="ORF">G6N74_07465</name>
</gene>
<keyword evidence="2" id="KW-1185">Reference proteome</keyword>
<dbReference type="EMBL" id="JAAKZG010000003">
    <property type="protein sequence ID" value="NGN40899.1"/>
    <property type="molecule type" value="Genomic_DNA"/>
</dbReference>
<reference evidence="1 2" key="1">
    <citation type="submission" date="2020-02" db="EMBL/GenBank/DDBJ databases">
        <title>Genome sequence of the type strain CGMCC 1.15528 of Mesorhizobium zhangyense.</title>
        <authorList>
            <person name="Gao J."/>
            <person name="Sun J."/>
        </authorList>
    </citation>
    <scope>NUCLEOTIDE SEQUENCE [LARGE SCALE GENOMIC DNA]</scope>
    <source>
        <strain evidence="1 2">CGMCC 1.15528</strain>
    </source>
</reference>
<evidence type="ECO:0000313" key="2">
    <source>
        <dbReference type="Proteomes" id="UP000481252"/>
    </source>
</evidence>
<evidence type="ECO:0008006" key="3">
    <source>
        <dbReference type="Google" id="ProtNLM"/>
    </source>
</evidence>
<sequence length="238" mass="26488">MDFEIPRNTILPVDGIEVRLDASPHPFELANAAAIEENWLAEKAANPALFDGTVVLLSGLSYKAGRLEGVCHAVRFATFMHWRKHRAVSGGEHAYAHAMLVSRDDALIAIRMGAHTVNAGRVYFAAGSFEPIDFVDGIADLHFNMVREVDEETGINISHLVRGKRYHAYSTEAGTVIFRRYYIDENADVIAEAIREFVAADPEPEIEAPVIIRGPDDRPEGLMPHMVPLIEWHFSVTE</sequence>
<name>A0A7C9R681_9HYPH</name>
<proteinExistence type="predicted"/>
<comment type="caution">
    <text evidence="1">The sequence shown here is derived from an EMBL/GenBank/DDBJ whole genome shotgun (WGS) entry which is preliminary data.</text>
</comment>
<protein>
    <recommendedName>
        <fullName evidence="3">NUDIX hydrolase</fullName>
    </recommendedName>
</protein>
<dbReference type="SUPFAM" id="SSF55811">
    <property type="entry name" value="Nudix"/>
    <property type="match status" value="1"/>
</dbReference>
<dbReference type="Proteomes" id="UP000481252">
    <property type="component" value="Unassembled WGS sequence"/>
</dbReference>
<dbReference type="InterPro" id="IPR015797">
    <property type="entry name" value="NUDIX_hydrolase-like_dom_sf"/>
</dbReference>
<organism evidence="1 2">
    <name type="scientific">Mesorhizobium zhangyense</name>
    <dbReference type="NCBI Taxonomy" id="1776730"/>
    <lineage>
        <taxon>Bacteria</taxon>
        <taxon>Pseudomonadati</taxon>
        <taxon>Pseudomonadota</taxon>
        <taxon>Alphaproteobacteria</taxon>
        <taxon>Hyphomicrobiales</taxon>
        <taxon>Phyllobacteriaceae</taxon>
        <taxon>Mesorhizobium</taxon>
    </lineage>
</organism>
<dbReference type="RefSeq" id="WP_165115940.1">
    <property type="nucleotide sequence ID" value="NZ_JAAKZG010000003.1"/>
</dbReference>